<dbReference type="STRING" id="984487.A0A1E4SE47"/>
<evidence type="ECO:0000259" key="2">
    <source>
        <dbReference type="PROSITE" id="PS50048"/>
    </source>
</evidence>
<feature type="region of interest" description="Disordered" evidence="1">
    <location>
        <begin position="160"/>
        <end position="187"/>
    </location>
</feature>
<dbReference type="SMART" id="SM00066">
    <property type="entry name" value="GAL4"/>
    <property type="match status" value="1"/>
</dbReference>
<dbReference type="CDD" id="cd00067">
    <property type="entry name" value="GAL4"/>
    <property type="match status" value="1"/>
</dbReference>
<protein>
    <recommendedName>
        <fullName evidence="2">Zn(2)-C6 fungal-type domain-containing protein</fullName>
    </recommendedName>
</protein>
<feature type="compositionally biased region" description="Low complexity" evidence="1">
    <location>
        <begin position="363"/>
        <end position="373"/>
    </location>
</feature>
<feature type="region of interest" description="Disordered" evidence="1">
    <location>
        <begin position="351"/>
        <end position="407"/>
    </location>
</feature>
<dbReference type="Proteomes" id="UP000094285">
    <property type="component" value="Unassembled WGS sequence"/>
</dbReference>
<feature type="compositionally biased region" description="Low complexity" evidence="1">
    <location>
        <begin position="171"/>
        <end position="187"/>
    </location>
</feature>
<proteinExistence type="predicted"/>
<feature type="compositionally biased region" description="Low complexity" evidence="1">
    <location>
        <begin position="57"/>
        <end position="71"/>
    </location>
</feature>
<accession>A0A1E4SE47</accession>
<dbReference type="Pfam" id="PF00172">
    <property type="entry name" value="Zn_clus"/>
    <property type="match status" value="1"/>
</dbReference>
<feature type="compositionally biased region" description="Low complexity" evidence="1">
    <location>
        <begin position="14"/>
        <end position="44"/>
    </location>
</feature>
<evidence type="ECO:0000256" key="1">
    <source>
        <dbReference type="SAM" id="MobiDB-lite"/>
    </source>
</evidence>
<evidence type="ECO:0000313" key="4">
    <source>
        <dbReference type="Proteomes" id="UP000094285"/>
    </source>
</evidence>
<dbReference type="Gene3D" id="4.10.240.10">
    <property type="entry name" value="Zn(2)-C6 fungal-type DNA-binding domain"/>
    <property type="match status" value="1"/>
</dbReference>
<dbReference type="GeneID" id="30985222"/>
<dbReference type="InterPro" id="IPR052400">
    <property type="entry name" value="Zn2-C6_fungal_TF"/>
</dbReference>
<feature type="region of interest" description="Disordered" evidence="1">
    <location>
        <begin position="516"/>
        <end position="540"/>
    </location>
</feature>
<keyword evidence="4" id="KW-1185">Reference proteome</keyword>
<feature type="compositionally biased region" description="Basic residues" evidence="1">
    <location>
        <begin position="91"/>
        <end position="105"/>
    </location>
</feature>
<dbReference type="GO" id="GO:0008270">
    <property type="term" value="F:zinc ion binding"/>
    <property type="evidence" value="ECO:0007669"/>
    <property type="project" value="InterPro"/>
</dbReference>
<feature type="compositionally biased region" description="Low complexity" evidence="1">
    <location>
        <begin position="386"/>
        <end position="401"/>
    </location>
</feature>
<dbReference type="OrthoDB" id="1924260at2759"/>
<gene>
    <name evidence="3" type="ORF">CANTADRAFT_7247</name>
</gene>
<dbReference type="PROSITE" id="PS50048">
    <property type="entry name" value="ZN2_CY6_FUNGAL_2"/>
    <property type="match status" value="1"/>
</dbReference>
<dbReference type="AlphaFoldDB" id="A0A1E4SE47"/>
<dbReference type="PANTHER" id="PTHR47657">
    <property type="entry name" value="STEROL REGULATORY ELEMENT-BINDING PROTEIN ECM22"/>
    <property type="match status" value="1"/>
</dbReference>
<dbReference type="GO" id="GO:0000981">
    <property type="term" value="F:DNA-binding transcription factor activity, RNA polymerase II-specific"/>
    <property type="evidence" value="ECO:0007669"/>
    <property type="project" value="InterPro"/>
</dbReference>
<reference evidence="4" key="1">
    <citation type="submission" date="2016-05" db="EMBL/GenBank/DDBJ databases">
        <title>Comparative genomics of biotechnologically important yeasts.</title>
        <authorList>
            <consortium name="DOE Joint Genome Institute"/>
            <person name="Riley R."/>
            <person name="Haridas S."/>
            <person name="Wolfe K.H."/>
            <person name="Lopes M.R."/>
            <person name="Hittinger C.T."/>
            <person name="Goker M."/>
            <person name="Salamov A."/>
            <person name="Wisecaver J."/>
            <person name="Long T.M."/>
            <person name="Aerts A.L."/>
            <person name="Barry K."/>
            <person name="Choi C."/>
            <person name="Clum A."/>
            <person name="Coughlan A.Y."/>
            <person name="Deshpande S."/>
            <person name="Douglass A.P."/>
            <person name="Hanson S.J."/>
            <person name="Klenk H.-P."/>
            <person name="Labutti K."/>
            <person name="Lapidus A."/>
            <person name="Lindquist E."/>
            <person name="Lipzen A."/>
            <person name="Meier-Kolthoff J.P."/>
            <person name="Ohm R.A."/>
            <person name="Otillar R.P."/>
            <person name="Pangilinan J."/>
            <person name="Peng Y."/>
            <person name="Rokas A."/>
            <person name="Rosa C.A."/>
            <person name="Scheuner C."/>
            <person name="Sibirny A.A."/>
            <person name="Slot J.C."/>
            <person name="Stielow J.B."/>
            <person name="Sun H."/>
            <person name="Kurtzman C.P."/>
            <person name="Blackwell M."/>
            <person name="Grigoriev I.V."/>
            <person name="Jeffries T.W."/>
        </authorList>
    </citation>
    <scope>NUCLEOTIDE SEQUENCE [LARGE SCALE GENOMIC DNA]</scope>
    <source>
        <strain evidence="4">NRRL Y-17324</strain>
    </source>
</reference>
<organism evidence="3 4">
    <name type="scientific">Suhomyces tanzawaensis NRRL Y-17324</name>
    <dbReference type="NCBI Taxonomy" id="984487"/>
    <lineage>
        <taxon>Eukaryota</taxon>
        <taxon>Fungi</taxon>
        <taxon>Dikarya</taxon>
        <taxon>Ascomycota</taxon>
        <taxon>Saccharomycotina</taxon>
        <taxon>Pichiomycetes</taxon>
        <taxon>Debaryomycetaceae</taxon>
        <taxon>Suhomyces</taxon>
    </lineage>
</organism>
<sequence>MYLTQQEEPPPVGSSATASPPSEAGATTSTTTSTTSTSDYPPATGASFAPQPQFPTPAMAAGPSGSTAGGANTNGSSTTIPDSKTTEASVTKKKKKNSRRKHRNSHLGCGTCKKRRIKCDETLPACLNCLKGKLNCAYLNLDSTARNALRMAQFNQSLRQDKVDDADPQGQPSSTTNSPPSQAASVAAQALPQAYLPLNTHQQPPQGYPLLPATTVIQSPYGSLVSLQPVIASDGSVVYAATAAPQPQLVQNQQMSLQRQQAANVHAANAAANAHAAQVAHAQAAQVAHAQAAQMPPSQLAPSQLISPPMPLAMGASILPPSIATTSSASSSTGVVPLLTPITSSPSTAAAAAAAAPPPPPSISALSPSATAPVSRMAKVPPPSTSAPSSGASSVSPPTTTRNPLSIPITTSAVNNPSFVKKDSEVVLPPLLSTPATSSELRVPALNKSSRVHTSYTDLTKEAVSHLKTSSSSSSLSTAPLPNAASKQIGSPLLAAAGDHISTFHSLSLSDNEVKLPSISSLPKPEPSQDKVPSISKLLS</sequence>
<dbReference type="PANTHER" id="PTHR47657:SF7">
    <property type="entry name" value="STEROL REGULATORY ELEMENT-BINDING PROTEIN ECM22"/>
    <property type="match status" value="1"/>
</dbReference>
<dbReference type="RefSeq" id="XP_020062872.1">
    <property type="nucleotide sequence ID" value="XM_020211086.1"/>
</dbReference>
<dbReference type="PROSITE" id="PS00463">
    <property type="entry name" value="ZN2_CY6_FUNGAL_1"/>
    <property type="match status" value="1"/>
</dbReference>
<name>A0A1E4SE47_9ASCO</name>
<feature type="domain" description="Zn(2)-C6 fungal-type" evidence="2">
    <location>
        <begin position="108"/>
        <end position="138"/>
    </location>
</feature>
<dbReference type="InterPro" id="IPR036864">
    <property type="entry name" value="Zn2-C6_fun-type_DNA-bd_sf"/>
</dbReference>
<dbReference type="EMBL" id="KV453914">
    <property type="protein sequence ID" value="ODV77750.1"/>
    <property type="molecule type" value="Genomic_DNA"/>
</dbReference>
<dbReference type="SUPFAM" id="SSF57701">
    <property type="entry name" value="Zn2/Cys6 DNA-binding domain"/>
    <property type="match status" value="1"/>
</dbReference>
<feature type="compositionally biased region" description="Polar residues" evidence="1">
    <location>
        <begin position="73"/>
        <end position="89"/>
    </location>
</feature>
<feature type="region of interest" description="Disordered" evidence="1">
    <location>
        <begin position="1"/>
        <end position="107"/>
    </location>
</feature>
<dbReference type="InterPro" id="IPR001138">
    <property type="entry name" value="Zn2Cys6_DnaBD"/>
</dbReference>
<evidence type="ECO:0000313" key="3">
    <source>
        <dbReference type="EMBL" id="ODV77750.1"/>
    </source>
</evidence>